<evidence type="ECO:0000256" key="5">
    <source>
        <dbReference type="ARBA" id="ARBA00022989"/>
    </source>
</evidence>
<evidence type="ECO:0000256" key="4">
    <source>
        <dbReference type="ARBA" id="ARBA00022692"/>
    </source>
</evidence>
<dbReference type="SMART" id="SM01415">
    <property type="entry name" value="DUF106"/>
    <property type="match status" value="1"/>
</dbReference>
<evidence type="ECO:0000256" key="2">
    <source>
        <dbReference type="ARBA" id="ARBA00005376"/>
    </source>
</evidence>
<evidence type="ECO:0000256" key="3">
    <source>
        <dbReference type="ARBA" id="ARBA00020822"/>
    </source>
</evidence>
<evidence type="ECO:0000256" key="7">
    <source>
        <dbReference type="PIRNR" id="PIRNR010045"/>
    </source>
</evidence>
<accession>A4S8H7</accession>
<dbReference type="Proteomes" id="UP000001568">
    <property type="component" value="Chromosome 15"/>
</dbReference>
<dbReference type="GO" id="GO:0034975">
    <property type="term" value="P:protein folding in endoplasmic reticulum"/>
    <property type="evidence" value="ECO:0007669"/>
    <property type="project" value="TreeGrafter"/>
</dbReference>
<dbReference type="eggNOG" id="KOG3188">
    <property type="taxonomic scope" value="Eukaryota"/>
</dbReference>
<name>A4S8H7_OSTLU</name>
<keyword evidence="10" id="KW-1185">Reference proteome</keyword>
<sequence length="260" mass="28380">MDASVVRLDAAIRAWVLLPITLAMFLVGALRHHAMRLTRDGGAADVVALREANVARRAERCRQFAGYLRPGAFAARRTFYCAADGGALRKKSEKASPHAAMLSDPTVMTKMMTKNAMMMAPNMLTAAWVNFFFAGFVVGRTPFPLTQRFRGMLQRGVALQSLDVTYVSSLSWYFLNFFGLGGVFQLVLGDNELDDAAAMQNAFASGLNADKAFAHALEGLEALKHEYMMHIADARATAMLRALNEGKSPREARLAAAAAR</sequence>
<evidence type="ECO:0000256" key="6">
    <source>
        <dbReference type="ARBA" id="ARBA00023136"/>
    </source>
</evidence>
<feature type="transmembrane region" description="Helical" evidence="8">
    <location>
        <begin position="118"/>
        <end position="138"/>
    </location>
</feature>
<dbReference type="PANTHER" id="PTHR13116:SF5">
    <property type="entry name" value="ER MEMBRANE PROTEIN COMPLEX SUBUNIT 3"/>
    <property type="match status" value="1"/>
</dbReference>
<comment type="subcellular location">
    <subcellularLocation>
        <location evidence="1">Membrane</location>
        <topology evidence="1">Multi-pass membrane protein</topology>
    </subcellularLocation>
</comment>
<dbReference type="PIRSF" id="PIRSF010045">
    <property type="entry name" value="DUF850_TM_euk"/>
    <property type="match status" value="1"/>
</dbReference>
<protein>
    <recommendedName>
        <fullName evidence="3 7">ER membrane protein complex subunit 3</fullName>
    </recommendedName>
</protein>
<dbReference type="GO" id="GO:0072546">
    <property type="term" value="C:EMC complex"/>
    <property type="evidence" value="ECO:0007669"/>
    <property type="project" value="TreeGrafter"/>
</dbReference>
<dbReference type="PANTHER" id="PTHR13116">
    <property type="entry name" value="ER MEMBRANE PROTEIN COMPLEX SUBUNIT 3"/>
    <property type="match status" value="1"/>
</dbReference>
<dbReference type="STRING" id="436017.A4S8H7"/>
<dbReference type="EMBL" id="CP000595">
    <property type="protein sequence ID" value="ABO99915.1"/>
    <property type="molecule type" value="Genomic_DNA"/>
</dbReference>
<organism evidence="9 10">
    <name type="scientific">Ostreococcus lucimarinus (strain CCE9901)</name>
    <dbReference type="NCBI Taxonomy" id="436017"/>
    <lineage>
        <taxon>Eukaryota</taxon>
        <taxon>Viridiplantae</taxon>
        <taxon>Chlorophyta</taxon>
        <taxon>Mamiellophyceae</taxon>
        <taxon>Mamiellales</taxon>
        <taxon>Bathycoccaceae</taxon>
        <taxon>Ostreococcus</taxon>
    </lineage>
</organism>
<evidence type="ECO:0000313" key="10">
    <source>
        <dbReference type="Proteomes" id="UP000001568"/>
    </source>
</evidence>
<evidence type="ECO:0000256" key="1">
    <source>
        <dbReference type="ARBA" id="ARBA00004141"/>
    </source>
</evidence>
<dbReference type="HOGENOM" id="CLU_060791_1_0_1"/>
<dbReference type="Gramene" id="ABO99915">
    <property type="protein sequence ID" value="ABO99915"/>
    <property type="gene ID" value="OSTLU_18371"/>
</dbReference>
<gene>
    <name evidence="9" type="ORF">OSTLU_18371</name>
</gene>
<proteinExistence type="inferred from homology"/>
<comment type="similarity">
    <text evidence="2 7">Belongs to the EMC3 family.</text>
</comment>
<feature type="transmembrane region" description="Helical" evidence="8">
    <location>
        <begin position="12"/>
        <end position="30"/>
    </location>
</feature>
<evidence type="ECO:0000313" key="9">
    <source>
        <dbReference type="EMBL" id="ABO99915.1"/>
    </source>
</evidence>
<reference evidence="9 10" key="1">
    <citation type="journal article" date="2007" name="Proc. Natl. Acad. Sci. U.S.A.">
        <title>The tiny eukaryote Ostreococcus provides genomic insights into the paradox of plankton speciation.</title>
        <authorList>
            <person name="Palenik B."/>
            <person name="Grimwood J."/>
            <person name="Aerts A."/>
            <person name="Rouze P."/>
            <person name="Salamov A."/>
            <person name="Putnam N."/>
            <person name="Dupont C."/>
            <person name="Jorgensen R."/>
            <person name="Derelle E."/>
            <person name="Rombauts S."/>
            <person name="Zhou K."/>
            <person name="Otillar R."/>
            <person name="Merchant S.S."/>
            <person name="Podell S."/>
            <person name="Gaasterland T."/>
            <person name="Napoli C."/>
            <person name="Gendler K."/>
            <person name="Manuell A."/>
            <person name="Tai V."/>
            <person name="Vallon O."/>
            <person name="Piganeau G."/>
            <person name="Jancek S."/>
            <person name="Heijde M."/>
            <person name="Jabbari K."/>
            <person name="Bowler C."/>
            <person name="Lohr M."/>
            <person name="Robbens S."/>
            <person name="Werner G."/>
            <person name="Dubchak I."/>
            <person name="Pazour G.J."/>
            <person name="Ren Q."/>
            <person name="Paulsen I."/>
            <person name="Delwiche C."/>
            <person name="Schmutz J."/>
            <person name="Rokhsar D."/>
            <person name="Van de Peer Y."/>
            <person name="Moreau H."/>
            <person name="Grigoriev I.V."/>
        </authorList>
    </citation>
    <scope>NUCLEOTIDE SEQUENCE [LARGE SCALE GENOMIC DNA]</scope>
    <source>
        <strain evidence="9 10">CCE9901</strain>
    </source>
</reference>
<feature type="transmembrane region" description="Helical" evidence="8">
    <location>
        <begin position="170"/>
        <end position="189"/>
    </location>
</feature>
<dbReference type="KEGG" id="olu:OSTLU_18371"/>
<dbReference type="GeneID" id="5005708"/>
<dbReference type="Pfam" id="PF01956">
    <property type="entry name" value="EMC3_TMCO1"/>
    <property type="match status" value="1"/>
</dbReference>
<dbReference type="InterPro" id="IPR008568">
    <property type="entry name" value="EMC3"/>
</dbReference>
<dbReference type="InterPro" id="IPR002809">
    <property type="entry name" value="EMC3/TMCO1"/>
</dbReference>
<evidence type="ECO:0000256" key="8">
    <source>
        <dbReference type="SAM" id="Phobius"/>
    </source>
</evidence>
<dbReference type="OrthoDB" id="6745403at2759"/>
<dbReference type="RefSeq" id="XP_001421622.1">
    <property type="nucleotide sequence ID" value="XM_001421585.1"/>
</dbReference>
<keyword evidence="4 8" id="KW-0812">Transmembrane</keyword>
<keyword evidence="5 8" id="KW-1133">Transmembrane helix</keyword>
<keyword evidence="6 8" id="KW-0472">Membrane</keyword>
<dbReference type="OMA" id="KDMDPRW"/>
<dbReference type="AlphaFoldDB" id="A4S8H7"/>